<dbReference type="RefSeq" id="WP_203708506.1">
    <property type="nucleotide sequence ID" value="NZ_BAAALU010000018.1"/>
</dbReference>
<protein>
    <submittedName>
        <fullName evidence="2">Uncharacterized protein</fullName>
    </submittedName>
</protein>
<evidence type="ECO:0000313" key="2">
    <source>
        <dbReference type="EMBL" id="GIF61691.1"/>
    </source>
</evidence>
<dbReference type="Proteomes" id="UP000624325">
    <property type="component" value="Unassembled WGS sequence"/>
</dbReference>
<gene>
    <name evidence="2" type="ORF">Air01nite_77860</name>
</gene>
<keyword evidence="3" id="KW-1185">Reference proteome</keyword>
<dbReference type="EMBL" id="BONC01000123">
    <property type="protein sequence ID" value="GIF61691.1"/>
    <property type="molecule type" value="Genomic_DNA"/>
</dbReference>
<reference evidence="2 3" key="1">
    <citation type="submission" date="2021-01" db="EMBL/GenBank/DDBJ databases">
        <title>Whole genome shotgun sequence of Asanoa iriomotensis NBRC 100142.</title>
        <authorList>
            <person name="Komaki H."/>
            <person name="Tamura T."/>
        </authorList>
    </citation>
    <scope>NUCLEOTIDE SEQUENCE [LARGE SCALE GENOMIC DNA]</scope>
    <source>
        <strain evidence="2 3">NBRC 100142</strain>
    </source>
</reference>
<evidence type="ECO:0000313" key="3">
    <source>
        <dbReference type="Proteomes" id="UP000624325"/>
    </source>
</evidence>
<proteinExistence type="predicted"/>
<evidence type="ECO:0000256" key="1">
    <source>
        <dbReference type="SAM" id="MobiDB-lite"/>
    </source>
</evidence>
<feature type="region of interest" description="Disordered" evidence="1">
    <location>
        <begin position="1"/>
        <end position="22"/>
    </location>
</feature>
<comment type="caution">
    <text evidence="2">The sequence shown here is derived from an EMBL/GenBank/DDBJ whole genome shotgun (WGS) entry which is preliminary data.</text>
</comment>
<sequence length="193" mass="21587">MNNEPAARPQNPASRPPADLSHLHPDNVRIGSIAVFAGGWAWTGQPPRIPVGFVGTLIDYWNGWAVWRCTREVAEAVVADQQRLRDAERDRLAEMGMTGTDLDHAVDESAPPLRFDGDDLVLDETVLYGESAVDRHSPGPDGRYCPMGFHWTWTIADQHPDLTQFVWQVWTGRRWRLIGIVDVPRDSTPAGAR</sequence>
<name>A0ABQ4CGT1_9ACTN</name>
<accession>A0ABQ4CGT1</accession>
<organism evidence="2 3">
    <name type="scientific">Asanoa iriomotensis</name>
    <dbReference type="NCBI Taxonomy" id="234613"/>
    <lineage>
        <taxon>Bacteria</taxon>
        <taxon>Bacillati</taxon>
        <taxon>Actinomycetota</taxon>
        <taxon>Actinomycetes</taxon>
        <taxon>Micromonosporales</taxon>
        <taxon>Micromonosporaceae</taxon>
        <taxon>Asanoa</taxon>
    </lineage>
</organism>